<dbReference type="STRING" id="1296565.SAMN05660657_04722"/>
<organism evidence="1 2">
    <name type="scientific">Geodermatophilus amargosae</name>
    <dbReference type="NCBI Taxonomy" id="1296565"/>
    <lineage>
        <taxon>Bacteria</taxon>
        <taxon>Bacillati</taxon>
        <taxon>Actinomycetota</taxon>
        <taxon>Actinomycetes</taxon>
        <taxon>Geodermatophilales</taxon>
        <taxon>Geodermatophilaceae</taxon>
        <taxon>Geodermatophilus</taxon>
    </lineage>
</organism>
<gene>
    <name evidence="1" type="ORF">SAMN05660657_04722</name>
</gene>
<dbReference type="RefSeq" id="WP_093583405.1">
    <property type="nucleotide sequence ID" value="NZ_FPBA01000024.1"/>
</dbReference>
<sequence length="102" mass="10287">MLIAAGATVLGAALSHRTASRDGARSLLPADGSLGRLLPAQVLAMTDRLSTPWAEAIGRRPVRAAATAQLVAGGRTLAPRIAAQAGVPLTTMLRGTLPAAVL</sequence>
<dbReference type="EMBL" id="FPBA01000024">
    <property type="protein sequence ID" value="SFU01253.1"/>
    <property type="molecule type" value="Genomic_DNA"/>
</dbReference>
<reference evidence="2" key="1">
    <citation type="submission" date="2016-10" db="EMBL/GenBank/DDBJ databases">
        <authorList>
            <person name="Varghese N."/>
            <person name="Submissions S."/>
        </authorList>
    </citation>
    <scope>NUCLEOTIDE SEQUENCE [LARGE SCALE GENOMIC DNA]</scope>
    <source>
        <strain evidence="2">DSM 46136</strain>
    </source>
</reference>
<accession>A0A1I7CPA9</accession>
<protein>
    <submittedName>
        <fullName evidence="1">Uncharacterized protein</fullName>
    </submittedName>
</protein>
<evidence type="ECO:0000313" key="1">
    <source>
        <dbReference type="EMBL" id="SFU01253.1"/>
    </source>
</evidence>
<evidence type="ECO:0000313" key="2">
    <source>
        <dbReference type="Proteomes" id="UP000199546"/>
    </source>
</evidence>
<dbReference type="AlphaFoldDB" id="A0A1I7CPA9"/>
<name>A0A1I7CPA9_9ACTN</name>
<dbReference type="Proteomes" id="UP000199546">
    <property type="component" value="Unassembled WGS sequence"/>
</dbReference>
<keyword evidence="2" id="KW-1185">Reference proteome</keyword>
<proteinExistence type="predicted"/>
<dbReference type="OrthoDB" id="5197260at2"/>